<proteinExistence type="inferred from homology"/>
<evidence type="ECO:0000313" key="6">
    <source>
        <dbReference type="Proteomes" id="UP001334501"/>
    </source>
</evidence>
<evidence type="ECO:0000256" key="1">
    <source>
        <dbReference type="ARBA" id="ARBA00023002"/>
    </source>
</evidence>
<dbReference type="NCBIfam" id="TIGR03026">
    <property type="entry name" value="NDP-sugDHase"/>
    <property type="match status" value="1"/>
</dbReference>
<dbReference type="InterPro" id="IPR008927">
    <property type="entry name" value="6-PGluconate_DH-like_C_sf"/>
</dbReference>
<comment type="caution">
    <text evidence="5">The sequence shown here is derived from an EMBL/GenBank/DDBJ whole genome shotgun (WGS) entry which is preliminary data.</text>
</comment>
<dbReference type="InterPro" id="IPR017476">
    <property type="entry name" value="UDP-Glc/GDP-Man"/>
</dbReference>
<evidence type="ECO:0000313" key="5">
    <source>
        <dbReference type="EMBL" id="MEG3156993.1"/>
    </source>
</evidence>
<organism evidence="5 6">
    <name type="scientific">Lysobacter zhanggongensis</name>
    <dbReference type="NCBI Taxonomy" id="1774951"/>
    <lineage>
        <taxon>Bacteria</taxon>
        <taxon>Pseudomonadati</taxon>
        <taxon>Pseudomonadota</taxon>
        <taxon>Gammaproteobacteria</taxon>
        <taxon>Lysobacterales</taxon>
        <taxon>Lysobacteraceae</taxon>
        <taxon>Lysobacter</taxon>
    </lineage>
</organism>
<keyword evidence="1 5" id="KW-0560">Oxidoreductase</keyword>
<protein>
    <submittedName>
        <fullName evidence="5">UDP-N-acetyl-D-mannosamine dehydrogenase</fullName>
        <ecNumber evidence="5">1.1.1.336</ecNumber>
    </submittedName>
</protein>
<dbReference type="NCBIfam" id="NF008286">
    <property type="entry name" value="PRK11064.1"/>
    <property type="match status" value="1"/>
</dbReference>
<dbReference type="PANTHER" id="PTHR43491">
    <property type="entry name" value="UDP-N-ACETYL-D-MANNOSAMINE DEHYDROGENASE"/>
    <property type="match status" value="1"/>
</dbReference>
<dbReference type="PIRSF" id="PIRSF000124">
    <property type="entry name" value="UDPglc_GDPman_dh"/>
    <property type="match status" value="1"/>
</dbReference>
<reference evidence="5 6" key="1">
    <citation type="journal article" date="2017" name="Curr. Microbiol.">
        <title>Lysobacter zhanggongensis sp. nov. Isolated from a Pit Mud.</title>
        <authorList>
            <person name="Zhang X.F."/>
            <person name="Wang H.H."/>
            <person name="Sun X.Y."/>
            <person name="Pan C.M."/>
        </authorList>
    </citation>
    <scope>NUCLEOTIDE SEQUENCE [LARGE SCALE GENOMIC DNA]</scope>
    <source>
        <strain evidence="5 6">ZGLJ7-1</strain>
    </source>
</reference>
<dbReference type="InterPro" id="IPR014027">
    <property type="entry name" value="UDP-Glc/GDP-Man_DH_C"/>
</dbReference>
<evidence type="ECO:0000259" key="4">
    <source>
        <dbReference type="SMART" id="SM00984"/>
    </source>
</evidence>
<gene>
    <name evidence="5" type="primary">wecC</name>
    <name evidence="5" type="ORF">SNE33_03655</name>
</gene>
<sequence>MDHNEIRTLGIIGLGYIGLPTAAMFAASGLEVLGVDVDPGVRDAVNAGSAHIEEGDLDELVATVVAQGRLRAVATAEACDAFIIAVPTPVDHHTHAPDISYVEAAARGLAPVIASGNLVMLESTSPVGTTERVREILRDARPDLDFGDGERPGEVHLAYCPERIIPGKMLEELASNDRIIGGMSPAASAAATALYKRFVQGACIESDARTAEMVKLTENAFRDTNIAFANELSMICETLGIDAWEVIRLANRHPRVSILSPGAGVGGHCIAVDPWFIVSSAPAQSRLIRTAREVNTAKTAAVVDKLDAMLREDTQAVLACFGLSYKADVDDFRESPALDIAKELTRRHPGRVVAVDPYAEVLARQDGEAARLLRFEAPEVAQDSADIIAILVAHGRFRAMSLSTDKVIVDVVGIGR</sequence>
<dbReference type="InterPro" id="IPR036291">
    <property type="entry name" value="NAD(P)-bd_dom_sf"/>
</dbReference>
<accession>A0ABU7YPI3</accession>
<keyword evidence="6" id="KW-1185">Reference proteome</keyword>
<dbReference type="SMART" id="SM00984">
    <property type="entry name" value="UDPG_MGDP_dh_C"/>
    <property type="match status" value="1"/>
</dbReference>
<dbReference type="InterPro" id="IPR036220">
    <property type="entry name" value="UDP-Glc/GDP-Man_DH_C_sf"/>
</dbReference>
<comment type="similarity">
    <text evidence="3">Belongs to the UDP-glucose/GDP-mannose dehydrogenase family.</text>
</comment>
<dbReference type="InterPro" id="IPR001732">
    <property type="entry name" value="UDP-Glc/GDP-Man_DH_N"/>
</dbReference>
<dbReference type="GO" id="GO:0089714">
    <property type="term" value="F:UDP-N-acetyl-D-mannosamine dehydrogenase activity"/>
    <property type="evidence" value="ECO:0007669"/>
    <property type="project" value="UniProtKB-EC"/>
</dbReference>
<dbReference type="EMBL" id="JAXGFO010000012">
    <property type="protein sequence ID" value="MEG3156993.1"/>
    <property type="molecule type" value="Genomic_DNA"/>
</dbReference>
<dbReference type="Pfam" id="PF03721">
    <property type="entry name" value="UDPG_MGDP_dh_N"/>
    <property type="match status" value="1"/>
</dbReference>
<dbReference type="PANTHER" id="PTHR43491:SF1">
    <property type="entry name" value="UDP-N-ACETYL-D-MANNOSAMINE DEHYDROGENASE"/>
    <property type="match status" value="1"/>
</dbReference>
<dbReference type="Proteomes" id="UP001334501">
    <property type="component" value="Unassembled WGS sequence"/>
</dbReference>
<dbReference type="InterPro" id="IPR014026">
    <property type="entry name" value="UDP-Glc/GDP-Man_DH_dimer"/>
</dbReference>
<dbReference type="Gene3D" id="3.40.50.720">
    <property type="entry name" value="NAD(P)-binding Rossmann-like Domain"/>
    <property type="match status" value="2"/>
</dbReference>
<name>A0ABU7YPI3_9GAMM</name>
<feature type="domain" description="UDP-glucose/GDP-mannose dehydrogenase C-terminal" evidence="4">
    <location>
        <begin position="319"/>
        <end position="416"/>
    </location>
</feature>
<keyword evidence="2" id="KW-0520">NAD</keyword>
<dbReference type="SUPFAM" id="SSF48179">
    <property type="entry name" value="6-phosphogluconate dehydrogenase C-terminal domain-like"/>
    <property type="match status" value="1"/>
</dbReference>
<dbReference type="EC" id="1.1.1.336" evidence="5"/>
<dbReference type="SUPFAM" id="SSF51735">
    <property type="entry name" value="NAD(P)-binding Rossmann-fold domains"/>
    <property type="match status" value="1"/>
</dbReference>
<dbReference type="PIRSF" id="PIRSF500136">
    <property type="entry name" value="UDP_ManNAc_DH"/>
    <property type="match status" value="1"/>
</dbReference>
<evidence type="ECO:0000256" key="2">
    <source>
        <dbReference type="ARBA" id="ARBA00023027"/>
    </source>
</evidence>
<dbReference type="SUPFAM" id="SSF52413">
    <property type="entry name" value="UDP-glucose/GDP-mannose dehydrogenase C-terminal domain"/>
    <property type="match status" value="1"/>
</dbReference>
<dbReference type="InterPro" id="IPR028359">
    <property type="entry name" value="UDP_ManNAc/GlcNAc_DH"/>
</dbReference>
<evidence type="ECO:0000256" key="3">
    <source>
        <dbReference type="PIRNR" id="PIRNR000124"/>
    </source>
</evidence>
<dbReference type="Pfam" id="PF00984">
    <property type="entry name" value="UDPG_MGDP_dh"/>
    <property type="match status" value="1"/>
</dbReference>
<dbReference type="Pfam" id="PF03720">
    <property type="entry name" value="UDPG_MGDP_dh_C"/>
    <property type="match status" value="1"/>
</dbReference>
<dbReference type="Gene3D" id="1.20.5.100">
    <property type="entry name" value="Cytochrome c1, transmembrane anchor, C-terminal"/>
    <property type="match status" value="1"/>
</dbReference>